<proteinExistence type="predicted"/>
<sequence>MDLLSKFSEKLMAMDEASWKRHANPWSVYTRFAVIPIISLALWSRTWIGEYFWVAVALALFWTWLNPRLFPEPQDKKNWASMVTFGERIYLDQKGVEIPAHHVRICRVLQVLSAIGLPVLVYGIYVLDVWITILGTFWVMVFKAWFADRMVWLFLEMRNTDSVYRTWLGSYSHD</sequence>
<feature type="transmembrane region" description="Helical" evidence="1">
    <location>
        <begin position="28"/>
        <end position="45"/>
    </location>
</feature>
<organism evidence="2 3">
    <name type="scientific">Tamilnaduibacter salinus</name>
    <dbReference type="NCBI Taxonomy" id="1484056"/>
    <lineage>
        <taxon>Bacteria</taxon>
        <taxon>Pseudomonadati</taxon>
        <taxon>Pseudomonadota</taxon>
        <taxon>Gammaproteobacteria</taxon>
        <taxon>Pseudomonadales</taxon>
        <taxon>Marinobacteraceae</taxon>
        <taxon>Tamilnaduibacter</taxon>
    </lineage>
</organism>
<reference evidence="2 3" key="1">
    <citation type="submission" date="2017-07" db="EMBL/GenBank/DDBJ databases">
        <title>Tamlnaduibacter salinus (Mi-7) genome sequencing.</title>
        <authorList>
            <person name="Verma A."/>
            <person name="Krishnamurthi S."/>
        </authorList>
    </citation>
    <scope>NUCLEOTIDE SEQUENCE [LARGE SCALE GENOMIC DNA]</scope>
    <source>
        <strain evidence="2 3">Mi-7</strain>
    </source>
</reference>
<comment type="caution">
    <text evidence="2">The sequence shown here is derived from an EMBL/GenBank/DDBJ whole genome shotgun (WGS) entry which is preliminary data.</text>
</comment>
<feature type="transmembrane region" description="Helical" evidence="1">
    <location>
        <begin position="51"/>
        <end position="70"/>
    </location>
</feature>
<dbReference type="AlphaFoldDB" id="A0A2A2I4U2"/>
<dbReference type="InterPro" id="IPR046595">
    <property type="entry name" value="DUF6653"/>
</dbReference>
<keyword evidence="1" id="KW-0472">Membrane</keyword>
<keyword evidence="1" id="KW-0812">Transmembrane</keyword>
<dbReference type="EMBL" id="NMPM01000037">
    <property type="protein sequence ID" value="PAV26140.1"/>
    <property type="molecule type" value="Genomic_DNA"/>
</dbReference>
<keyword evidence="3" id="KW-1185">Reference proteome</keyword>
<evidence type="ECO:0000313" key="2">
    <source>
        <dbReference type="EMBL" id="PAV26140.1"/>
    </source>
</evidence>
<keyword evidence="1" id="KW-1133">Transmembrane helix</keyword>
<protein>
    <submittedName>
        <fullName evidence="2">Uncharacterized protein</fullName>
    </submittedName>
</protein>
<name>A0A2A2I4U2_9GAMM</name>
<dbReference type="Proteomes" id="UP000218332">
    <property type="component" value="Unassembled WGS sequence"/>
</dbReference>
<dbReference type="Pfam" id="PF20358">
    <property type="entry name" value="DUF6653"/>
    <property type="match status" value="1"/>
</dbReference>
<evidence type="ECO:0000256" key="1">
    <source>
        <dbReference type="SAM" id="Phobius"/>
    </source>
</evidence>
<accession>A0A2A2I4U2</accession>
<gene>
    <name evidence="2" type="ORF">CF392_07560</name>
</gene>
<evidence type="ECO:0000313" key="3">
    <source>
        <dbReference type="Proteomes" id="UP000218332"/>
    </source>
</evidence>